<dbReference type="RefSeq" id="WP_348264678.1">
    <property type="nucleotide sequence ID" value="NZ_CP121196.1"/>
</dbReference>
<dbReference type="EMBL" id="CP121196">
    <property type="protein sequence ID" value="XBH19461.1"/>
    <property type="molecule type" value="Genomic_DNA"/>
</dbReference>
<dbReference type="GO" id="GO:0004476">
    <property type="term" value="F:mannose-6-phosphate isomerase activity"/>
    <property type="evidence" value="ECO:0007669"/>
    <property type="project" value="InterPro"/>
</dbReference>
<dbReference type="Gene3D" id="2.60.120.10">
    <property type="entry name" value="Jelly Rolls"/>
    <property type="match status" value="1"/>
</dbReference>
<keyword evidence="4" id="KW-0413">Isomerase</keyword>
<reference evidence="4" key="1">
    <citation type="submission" date="2023-03" db="EMBL/GenBank/DDBJ databases">
        <title>Edaphobacter sp.</title>
        <authorList>
            <person name="Huber K.J."/>
            <person name="Papendorf J."/>
            <person name="Pilke C."/>
            <person name="Bunk B."/>
            <person name="Sproeer C."/>
            <person name="Pester M."/>
        </authorList>
    </citation>
    <scope>NUCLEOTIDE SEQUENCE</scope>
    <source>
        <strain evidence="4">DSM 110680</strain>
    </source>
</reference>
<gene>
    <name evidence="4" type="ORF">P8935_09100</name>
</gene>
<dbReference type="InterPro" id="IPR051804">
    <property type="entry name" value="Carb_Metab_Reg_Kinase/Isom"/>
</dbReference>
<dbReference type="InterPro" id="IPR014710">
    <property type="entry name" value="RmlC-like_jellyroll"/>
</dbReference>
<name>A0AAU7DQ76_9BACT</name>
<dbReference type="InterPro" id="IPR011051">
    <property type="entry name" value="RmlC_Cupin_sf"/>
</dbReference>
<keyword evidence="2" id="KW-0862">Zinc</keyword>
<dbReference type="Pfam" id="PF20511">
    <property type="entry name" value="PMI_typeI_cat"/>
    <property type="match status" value="1"/>
</dbReference>
<dbReference type="GO" id="GO:0008270">
    <property type="term" value="F:zinc ion binding"/>
    <property type="evidence" value="ECO:0007669"/>
    <property type="project" value="InterPro"/>
</dbReference>
<dbReference type="PANTHER" id="PTHR42742">
    <property type="entry name" value="TRANSCRIPTIONAL REPRESSOR MPRA"/>
    <property type="match status" value="1"/>
</dbReference>
<evidence type="ECO:0000259" key="3">
    <source>
        <dbReference type="Pfam" id="PF20511"/>
    </source>
</evidence>
<accession>A0AAU7DQ76</accession>
<protein>
    <submittedName>
        <fullName evidence="4">Class I mannose-6-phosphate isomerase</fullName>
    </submittedName>
</protein>
<feature type="domain" description="Phosphomannose isomerase type I catalytic" evidence="3">
    <location>
        <begin position="38"/>
        <end position="114"/>
    </location>
</feature>
<keyword evidence="1" id="KW-0479">Metal-binding</keyword>
<dbReference type="PANTHER" id="PTHR42742:SF3">
    <property type="entry name" value="FRUCTOKINASE"/>
    <property type="match status" value="1"/>
</dbReference>
<dbReference type="InterPro" id="IPR046457">
    <property type="entry name" value="PMI_typeI_cat"/>
</dbReference>
<dbReference type="CDD" id="cd07010">
    <property type="entry name" value="cupin_PMI_type_I_N_bac"/>
    <property type="match status" value="1"/>
</dbReference>
<evidence type="ECO:0000313" key="4">
    <source>
        <dbReference type="EMBL" id="XBH19461.1"/>
    </source>
</evidence>
<proteinExistence type="predicted"/>
<sequence length="331" mass="36143">MTLNDSTVFVELAPFRIEPRFVERVWGWKDLHPWYDRVAEKEPIGEVWLTGDDCCAATGPYAGKTLRSIFRERPEAMLGGGGASSSDSPLLIKVLFAREKLSVQVHPDDRLAQKYGEPRGKTECWYALASEPGAQVALGLKPGVTMDEIKAGIEGGTLEQSLNLLTVRAGDMMYVDAGTVHAIWPGSVLLETQQNCDLTYRMYDYGRGRELHIEKSLEATRLRTAAGKVLPKTLEDRTVLVDSPYFSVERIPVEVSRSSKSLQRANQDKPGLAYLFAAAGSGRLSSPSFGTVELPPCGIIAVPASSPLFSIQDMGELDLILITARTPGTVA</sequence>
<evidence type="ECO:0000256" key="1">
    <source>
        <dbReference type="ARBA" id="ARBA00022723"/>
    </source>
</evidence>
<evidence type="ECO:0000256" key="2">
    <source>
        <dbReference type="ARBA" id="ARBA00022833"/>
    </source>
</evidence>
<organism evidence="4">
    <name type="scientific">Telmatobacter sp. DSM 110680</name>
    <dbReference type="NCBI Taxonomy" id="3036704"/>
    <lineage>
        <taxon>Bacteria</taxon>
        <taxon>Pseudomonadati</taxon>
        <taxon>Acidobacteriota</taxon>
        <taxon>Terriglobia</taxon>
        <taxon>Terriglobales</taxon>
        <taxon>Acidobacteriaceae</taxon>
        <taxon>Telmatobacter</taxon>
    </lineage>
</organism>
<dbReference type="AlphaFoldDB" id="A0AAU7DQ76"/>
<dbReference type="SUPFAM" id="SSF51182">
    <property type="entry name" value="RmlC-like cupins"/>
    <property type="match status" value="1"/>
</dbReference>